<keyword evidence="3" id="KW-0328">Glycosyltransferase</keyword>
<dbReference type="EMBL" id="JAWXXR010000002">
    <property type="protein sequence ID" value="MDX6018655.1"/>
    <property type="molecule type" value="Genomic_DNA"/>
</dbReference>
<gene>
    <name evidence="2" type="ORF">SIL79_20320</name>
    <name evidence="3" type="ORF">SIL79_20515</name>
</gene>
<feature type="region of interest" description="Disordered" evidence="1">
    <location>
        <begin position="403"/>
        <end position="431"/>
    </location>
</feature>
<name>A0ABU4QK54_9GAMM</name>
<protein>
    <submittedName>
        <fullName evidence="3">Phosphoribosyltransferase</fullName>
    </submittedName>
</protein>
<dbReference type="RefSeq" id="WP_319619941.1">
    <property type="nucleotide sequence ID" value="NZ_JAWXXR010000001.1"/>
</dbReference>
<organism evidence="3 4">
    <name type="scientific">Shewanella indica</name>
    <dbReference type="NCBI Taxonomy" id="768528"/>
    <lineage>
        <taxon>Bacteria</taxon>
        <taxon>Pseudomonadati</taxon>
        <taxon>Pseudomonadota</taxon>
        <taxon>Gammaproteobacteria</taxon>
        <taxon>Alteromonadales</taxon>
        <taxon>Shewanellaceae</taxon>
        <taxon>Shewanella</taxon>
    </lineage>
</organism>
<dbReference type="InterPro" id="IPR000836">
    <property type="entry name" value="PRTase_dom"/>
</dbReference>
<comment type="caution">
    <text evidence="3">The sequence shown here is derived from an EMBL/GenBank/DDBJ whole genome shotgun (WGS) entry which is preliminary data.</text>
</comment>
<feature type="compositionally biased region" description="Polar residues" evidence="1">
    <location>
        <begin position="422"/>
        <end position="431"/>
    </location>
</feature>
<dbReference type="InterPro" id="IPR029057">
    <property type="entry name" value="PRTase-like"/>
</dbReference>
<reference evidence="3 4" key="1">
    <citation type="submission" date="2023-11" db="EMBL/GenBank/DDBJ databases">
        <title>MicrobeMod: A computational toolkit for identifying prokaryotic methylation and restriction-modification with nanopore sequencing.</title>
        <authorList>
            <person name="Crits-Christoph A."/>
            <person name="Kang S.C."/>
            <person name="Lee H."/>
            <person name="Ostrov N."/>
        </authorList>
    </citation>
    <scope>NUCLEOTIDE SEQUENCE [LARGE SCALE GENOMIC DNA]</scope>
    <source>
        <strain evidence="3 4">ATCC BAA-2732</strain>
    </source>
</reference>
<evidence type="ECO:0000256" key="1">
    <source>
        <dbReference type="SAM" id="MobiDB-lite"/>
    </source>
</evidence>
<dbReference type="GO" id="GO:0016757">
    <property type="term" value="F:glycosyltransferase activity"/>
    <property type="evidence" value="ECO:0007669"/>
    <property type="project" value="UniProtKB-KW"/>
</dbReference>
<dbReference type="Gene3D" id="3.40.50.2020">
    <property type="match status" value="1"/>
</dbReference>
<keyword evidence="3" id="KW-0808">Transferase</keyword>
<dbReference type="SUPFAM" id="SSF53271">
    <property type="entry name" value="PRTase-like"/>
    <property type="match status" value="1"/>
</dbReference>
<dbReference type="NCBIfam" id="NF042916">
    <property type="entry name" value="IncP_KfrC_dom"/>
    <property type="match status" value="1"/>
</dbReference>
<proteinExistence type="predicted"/>
<accession>A0ABU4QK54</accession>
<dbReference type="GeneID" id="88625945"/>
<dbReference type="EMBL" id="JAWXXR010000001">
    <property type="protein sequence ID" value="MDX6018618.1"/>
    <property type="molecule type" value="Genomic_DNA"/>
</dbReference>
<dbReference type="InterPro" id="IPR050043">
    <property type="entry name" value="KfrC-like_dom"/>
</dbReference>
<feature type="compositionally biased region" description="Basic and acidic residues" evidence="1">
    <location>
        <begin position="407"/>
        <end position="421"/>
    </location>
</feature>
<evidence type="ECO:0000313" key="3">
    <source>
        <dbReference type="EMBL" id="MDX6018655.1"/>
    </source>
</evidence>
<evidence type="ECO:0000313" key="4">
    <source>
        <dbReference type="Proteomes" id="UP001272773"/>
    </source>
</evidence>
<dbReference type="CDD" id="cd06223">
    <property type="entry name" value="PRTases_typeI"/>
    <property type="match status" value="1"/>
</dbReference>
<sequence>MKGLGRGERSRWGKFPRVIRNGDLGQLKEQPEYTAAKGGDAGAALDMVDRLVTDEMIEQIEALLEENKNVRVLPVLAAETAGNNKIPVALAEVLSDRLGMEVETGIVQREKIQRTDSSADYRLAFNPTFDGSVKPGQKYLVVDDTLTMGGTVASLRGYVENRGGKAVGAAVMTAHPGALDLAVKPSMLDAIEKKHGKAMDKYWTEVFGYGIDSLTQGEAGHLKAAASVEAIRDRISAARHAGIERLDEGRAQTTERGGADLIDSALGLEREQQALLEAAPVEQSYQEALSLYVQAKHEQVEHIEERLEGLIDRQQASLAQSRSNPPGLLSRPSTKRAWQTLQARQRARIQTLHSRLDAVREVKEGMGLHSPRIEELATRKLRAERPELAADWDAMRESLRRHQMVVRKQEQEQKQAREHSRGQSLAINRPK</sequence>
<keyword evidence="4" id="KW-1185">Reference proteome</keyword>
<evidence type="ECO:0000313" key="2">
    <source>
        <dbReference type="EMBL" id="MDX6018618.1"/>
    </source>
</evidence>
<dbReference type="Proteomes" id="UP001272773">
    <property type="component" value="Unassembled WGS sequence"/>
</dbReference>